<dbReference type="Proteomes" id="UP000324222">
    <property type="component" value="Unassembled WGS sequence"/>
</dbReference>
<evidence type="ECO:0000313" key="2">
    <source>
        <dbReference type="Proteomes" id="UP000324222"/>
    </source>
</evidence>
<accession>A0A5B7J541</accession>
<name>A0A5B7J541_PORTR</name>
<protein>
    <submittedName>
        <fullName evidence="1">Uncharacterized protein</fullName>
    </submittedName>
</protein>
<proteinExistence type="predicted"/>
<organism evidence="1 2">
    <name type="scientific">Portunus trituberculatus</name>
    <name type="common">Swimming crab</name>
    <name type="synonym">Neptunus trituberculatus</name>
    <dbReference type="NCBI Taxonomy" id="210409"/>
    <lineage>
        <taxon>Eukaryota</taxon>
        <taxon>Metazoa</taxon>
        <taxon>Ecdysozoa</taxon>
        <taxon>Arthropoda</taxon>
        <taxon>Crustacea</taxon>
        <taxon>Multicrustacea</taxon>
        <taxon>Malacostraca</taxon>
        <taxon>Eumalacostraca</taxon>
        <taxon>Eucarida</taxon>
        <taxon>Decapoda</taxon>
        <taxon>Pleocyemata</taxon>
        <taxon>Brachyura</taxon>
        <taxon>Eubrachyura</taxon>
        <taxon>Portunoidea</taxon>
        <taxon>Portunidae</taxon>
        <taxon>Portuninae</taxon>
        <taxon>Portunus</taxon>
    </lineage>
</organism>
<dbReference type="AlphaFoldDB" id="A0A5B7J541"/>
<comment type="caution">
    <text evidence="1">The sequence shown here is derived from an EMBL/GenBank/DDBJ whole genome shotgun (WGS) entry which is preliminary data.</text>
</comment>
<gene>
    <name evidence="1" type="ORF">E2C01_084800</name>
</gene>
<dbReference type="EMBL" id="VSRR010082348">
    <property type="protein sequence ID" value="MPC89839.1"/>
    <property type="molecule type" value="Genomic_DNA"/>
</dbReference>
<reference evidence="1 2" key="1">
    <citation type="submission" date="2019-05" db="EMBL/GenBank/DDBJ databases">
        <title>Another draft genome of Portunus trituberculatus and its Hox gene families provides insights of decapod evolution.</title>
        <authorList>
            <person name="Jeong J.-H."/>
            <person name="Song I."/>
            <person name="Kim S."/>
            <person name="Choi T."/>
            <person name="Kim D."/>
            <person name="Ryu S."/>
            <person name="Kim W."/>
        </authorList>
    </citation>
    <scope>NUCLEOTIDE SEQUENCE [LARGE SCALE GENOMIC DNA]</scope>
    <source>
        <tissue evidence="1">Muscle</tissue>
    </source>
</reference>
<evidence type="ECO:0000313" key="1">
    <source>
        <dbReference type="EMBL" id="MPC89839.1"/>
    </source>
</evidence>
<keyword evidence="2" id="KW-1185">Reference proteome</keyword>
<sequence>MKTCRGTEGVKTWNNEGLTNTQIYERKKKGRYADGNDVRGTGIAVRWAVSVTEEEEEEEEEITQINGCSFSGVC</sequence>